<feature type="transmembrane region" description="Helical" evidence="2">
    <location>
        <begin position="442"/>
        <end position="461"/>
    </location>
</feature>
<feature type="transmembrane region" description="Helical" evidence="2">
    <location>
        <begin position="205"/>
        <end position="225"/>
    </location>
</feature>
<reference evidence="3 4" key="1">
    <citation type="submission" date="2021-07" db="EMBL/GenBank/DDBJ databases">
        <title>complete genome sequencing of Tessaracoccus sp.J1M15.</title>
        <authorList>
            <person name="Bae J.-W."/>
            <person name="Kim D.-y."/>
        </authorList>
    </citation>
    <scope>NUCLEOTIDE SEQUENCE [LARGE SCALE GENOMIC DNA]</scope>
    <source>
        <strain evidence="3 4">J1M15</strain>
    </source>
</reference>
<name>A0ABX8SKD3_9ACTN</name>
<accession>A0ABX8SKD3</accession>
<feature type="transmembrane region" description="Helical" evidence="2">
    <location>
        <begin position="511"/>
        <end position="530"/>
    </location>
</feature>
<keyword evidence="2" id="KW-0472">Membrane</keyword>
<feature type="transmembrane region" description="Helical" evidence="2">
    <location>
        <begin position="313"/>
        <end position="333"/>
    </location>
</feature>
<evidence type="ECO:0000313" key="4">
    <source>
        <dbReference type="Proteomes" id="UP000824504"/>
    </source>
</evidence>
<feature type="transmembrane region" description="Helical" evidence="2">
    <location>
        <begin position="287"/>
        <end position="307"/>
    </location>
</feature>
<feature type="transmembrane region" description="Helical" evidence="2">
    <location>
        <begin position="467"/>
        <end position="491"/>
    </location>
</feature>
<feature type="transmembrane region" description="Helical" evidence="2">
    <location>
        <begin position="161"/>
        <end position="184"/>
    </location>
</feature>
<dbReference type="Proteomes" id="UP000824504">
    <property type="component" value="Chromosome"/>
</dbReference>
<feature type="transmembrane region" description="Helical" evidence="2">
    <location>
        <begin position="385"/>
        <end position="406"/>
    </location>
</feature>
<dbReference type="RefSeq" id="WP_219083172.1">
    <property type="nucleotide sequence ID" value="NZ_CP079216.1"/>
</dbReference>
<gene>
    <name evidence="3" type="ORF">KDB89_02365</name>
</gene>
<keyword evidence="2" id="KW-1133">Transmembrane helix</keyword>
<feature type="transmembrane region" description="Helical" evidence="2">
    <location>
        <begin position="245"/>
        <end position="267"/>
    </location>
</feature>
<feature type="transmembrane region" description="Helical" evidence="2">
    <location>
        <begin position="354"/>
        <end position="373"/>
    </location>
</feature>
<sequence>MATPLAEPGPQLPLRELMATTAVVVCFVVMGELDRLIGGIAVGQFQPSMAGANALRCWGPDWPADDPLAVLHGAVIADVDLLAWRLILTYALIDCVAAVAYAFLLHQLLTRSRVSVPDPPFAVLLAPIPWVAVAAGVLDGLENLAIAVSARIGPEHWPGAVAVALTLLKWLFVARAALPLAYALGSRDVRPAVGRWLHALWAQGFSLLAVLPVAVLSLVPAPGVFDQLPDVQRTWLEFWSVGQLHAVVAMVVLATLAWGLFVLGRLVTSDAMARLDGSAAPRERVPLWLWLIGPAVVGAAVAASLVAGGHPRWVAFVVFAAIPLAVAASSWWLRPRRSLQQPPPRAAGPVEEMWLVGDLLALLPLSVGAVGLIRSYTSVVALQGFGFAAVASVCAAGGALAAWRLIPHLVAVSPTTLVDPQAGPALGPRAGEESAGLRLLKFAWGALAVSVVVLAVVAVWPGQAAEVAGVLGAFMVAWGAIVVLGGSLVVINARYKPPEIFWTRAFRLREVPVAGLLVAVLFAGATLGGAEVHPLRGSGATGAATVGWSEAAVEWRDRIGRAQAADEEVCRFTDGAGAVLRPLIMVAAEGGGIRAAYWTAATMAAISRASGCGLDAVAVASGVSGGSVGLSVLRVSDADAAVDGVARMGGASALGQASIGLLVRDPLYAAAGVPVGATAEAPWRDRAALMEDAWVASVPALGGDFYAPPTGALSAPLVLNSADAVSGCRVLVTQLDVSSEVESTCTGSGPTLPASRPIADYLSSSTDEDRPRDVYLDGLSVATAAMASARFPYVTPSGVVGPCGDAPRAQLIDGGYIAGSDLGTLIDLAPHLLDTVSLPDDVVPIVVYLHNEVDELLTGQPAEISELAVPPVGWLNANTSLSTTSAWLQRAAALSETVGWPNPTHVFVVAPDKEPAIAPPLGWQLSSVSRQSMDDSITDAEAQCGLDEEPREGVYRGLAALLTALGCAAR</sequence>
<evidence type="ECO:0008006" key="5">
    <source>
        <dbReference type="Google" id="ProtNLM"/>
    </source>
</evidence>
<proteinExistence type="predicted"/>
<feature type="transmembrane region" description="Helical" evidence="2">
    <location>
        <begin position="87"/>
        <end position="109"/>
    </location>
</feature>
<keyword evidence="4" id="KW-1185">Reference proteome</keyword>
<evidence type="ECO:0000256" key="1">
    <source>
        <dbReference type="SAM" id="MobiDB-lite"/>
    </source>
</evidence>
<feature type="region of interest" description="Disordered" evidence="1">
    <location>
        <begin position="746"/>
        <end position="766"/>
    </location>
</feature>
<keyword evidence="2" id="KW-0812">Transmembrane</keyword>
<evidence type="ECO:0000256" key="2">
    <source>
        <dbReference type="SAM" id="Phobius"/>
    </source>
</evidence>
<dbReference type="EMBL" id="CP079216">
    <property type="protein sequence ID" value="QXT63349.1"/>
    <property type="molecule type" value="Genomic_DNA"/>
</dbReference>
<protein>
    <recommendedName>
        <fullName evidence="5">PNPLA domain-containing protein</fullName>
    </recommendedName>
</protein>
<organism evidence="3 4">
    <name type="scientific">Tessaracoccus palaemonis</name>
    <dbReference type="NCBI Taxonomy" id="2829499"/>
    <lineage>
        <taxon>Bacteria</taxon>
        <taxon>Bacillati</taxon>
        <taxon>Actinomycetota</taxon>
        <taxon>Actinomycetes</taxon>
        <taxon>Propionibacteriales</taxon>
        <taxon>Propionibacteriaceae</taxon>
        <taxon>Tessaracoccus</taxon>
    </lineage>
</organism>
<feature type="transmembrane region" description="Helical" evidence="2">
    <location>
        <begin position="121"/>
        <end position="141"/>
    </location>
</feature>
<evidence type="ECO:0000313" key="3">
    <source>
        <dbReference type="EMBL" id="QXT63349.1"/>
    </source>
</evidence>